<dbReference type="AlphaFoldDB" id="A0A285J1H1"/>
<dbReference type="EMBL" id="OBEA01000005">
    <property type="protein sequence ID" value="SNY54180.1"/>
    <property type="molecule type" value="Genomic_DNA"/>
</dbReference>
<protein>
    <submittedName>
        <fullName evidence="5">Glycosyl transferase family 2</fullName>
    </submittedName>
    <submittedName>
        <fullName evidence="4">Glycosyltransferase family 2 protein</fullName>
    </submittedName>
</protein>
<keyword evidence="3" id="KW-0472">Membrane</keyword>
<dbReference type="Pfam" id="PF13704">
    <property type="entry name" value="Glyco_tranf_2_4"/>
    <property type="match status" value="1"/>
</dbReference>
<reference evidence="5 6" key="1">
    <citation type="submission" date="2017-09" db="EMBL/GenBank/DDBJ databases">
        <authorList>
            <person name="Ehlers B."/>
            <person name="Leendertz F.H."/>
        </authorList>
    </citation>
    <scope>NUCLEOTIDE SEQUENCE [LARGE SCALE GENOMIC DNA]</scope>
    <source>
        <strain evidence="5 6">CGMCC 1.12662</strain>
    </source>
</reference>
<evidence type="ECO:0000313" key="6">
    <source>
        <dbReference type="Proteomes" id="UP000231655"/>
    </source>
</evidence>
<keyword evidence="3" id="KW-1133">Transmembrane helix</keyword>
<evidence type="ECO:0000256" key="1">
    <source>
        <dbReference type="ARBA" id="ARBA00004167"/>
    </source>
</evidence>
<dbReference type="PANTHER" id="PTHR21461:SF69">
    <property type="entry name" value="GLYCOSYLTRANSFERASE FAMILY 92 PROTEIN"/>
    <property type="match status" value="1"/>
</dbReference>
<dbReference type="PANTHER" id="PTHR21461">
    <property type="entry name" value="GLYCOSYLTRANSFERASE FAMILY 92 PROTEIN"/>
    <property type="match status" value="1"/>
</dbReference>
<keyword evidence="5" id="KW-0808">Transferase</keyword>
<keyword evidence="7" id="KW-1185">Reference proteome</keyword>
<dbReference type="RefSeq" id="WP_097146480.1">
    <property type="nucleotide sequence ID" value="NZ_OBEA01000005.1"/>
</dbReference>
<reference evidence="4 7" key="2">
    <citation type="journal article" date="2018" name="Int. J. Syst. Evol. Microbiol.">
        <title>Pseudooceanicola lipolyticus sp. nov., a marine alphaproteobacterium, reclassification of Oceanicola flagellatus as Pseudooceanicola flagellatus comb. nov. and emended description of the genus Pseudooceanicola.</title>
        <authorList>
            <person name="Huang M.-M."/>
            <person name="Guo L.-L."/>
            <person name="Wu Y.-H."/>
            <person name="Lai Q.-L."/>
            <person name="Shao Z.-Z."/>
            <person name="Wang C.-S."/>
            <person name="Wu M."/>
            <person name="Xu X.-W."/>
        </authorList>
    </citation>
    <scope>NUCLEOTIDE SEQUENCE [LARGE SCALE GENOMIC DNA]</scope>
    <source>
        <strain evidence="4 7">Ar-45</strain>
    </source>
</reference>
<dbReference type="GO" id="GO:0016020">
    <property type="term" value="C:membrane"/>
    <property type="evidence" value="ECO:0007669"/>
    <property type="project" value="UniProtKB-SubCell"/>
</dbReference>
<name>A0A285J1H1_9RHOB</name>
<dbReference type="GO" id="GO:0016757">
    <property type="term" value="F:glycosyltransferase activity"/>
    <property type="evidence" value="ECO:0007669"/>
    <property type="project" value="TreeGrafter"/>
</dbReference>
<evidence type="ECO:0000313" key="5">
    <source>
        <dbReference type="EMBL" id="SNY54180.1"/>
    </source>
</evidence>
<keyword evidence="2" id="KW-0812">Transmembrane</keyword>
<dbReference type="OrthoDB" id="4964299at2"/>
<evidence type="ECO:0000256" key="2">
    <source>
        <dbReference type="ARBA" id="ARBA00022692"/>
    </source>
</evidence>
<dbReference type="Proteomes" id="UP000231702">
    <property type="component" value="Unassembled WGS sequence"/>
</dbReference>
<organism evidence="5 6">
    <name type="scientific">Pseudooceanicola antarcticus</name>
    <dbReference type="NCBI Taxonomy" id="1247613"/>
    <lineage>
        <taxon>Bacteria</taxon>
        <taxon>Pseudomonadati</taxon>
        <taxon>Pseudomonadota</taxon>
        <taxon>Alphaproteobacteria</taxon>
        <taxon>Rhodobacterales</taxon>
        <taxon>Paracoccaceae</taxon>
        <taxon>Pseudooceanicola</taxon>
    </lineage>
</organism>
<gene>
    <name evidence="4" type="ORF">CVM39_07980</name>
    <name evidence="5" type="ORF">SAMN06297129_2765</name>
</gene>
<accession>A0A285J1H1</accession>
<comment type="subcellular location">
    <subcellularLocation>
        <location evidence="1">Membrane</location>
        <topology evidence="1">Single-pass membrane protein</topology>
    </subcellularLocation>
</comment>
<dbReference type="EMBL" id="PGTD01000015">
    <property type="protein sequence ID" value="PJE29829.1"/>
    <property type="molecule type" value="Genomic_DNA"/>
</dbReference>
<sequence>MKIILHIGTEATSSEALQATLDVKRNQLLAKAGVLFPSSPGKRNHARLYMAMTDPDQVDPLRFNRGFITAERQATLQAALKADLEREITAAQPRVLLLSAGQLAGGLSRTSELERLRDLLRGFSDDISVVMHVGPQTEVMLRAYMLQLHEGRGRSLALEQAIPEGSDWRTACLSQMPEADPLRGIFPTIEAPLFWLDYEALQAHWESVFGPGSLSFRPHDAERFASEAVIDEIRDMLGTEDSLGRGEATPPRRLLNAPTLARARQMNSLLQAYLAPGTSILPRKLWSAFLGEVAIEGPEADPAALSAICARFAPGNARLVERHPALSAESLALPAPGAPWQEPDPLYGYRPSQYFMAMRWRIERATRAERAGKIAEAQGIDAAPATPGEGLSETARAILPPGAVVQFDQLSRSPFAPHNNLGQLDETALLPPYSPAPPRSLPAGSSGRVAVGCMKNEAPYILEWVAYHRAIGFDNFLIYTNGCTDGTDEILTRLMQLGVLEHRDNDGWQGNSPQQWALDCALEEPVIRDAEWIAHFDVDEFVNVRCGNGTLDDFFAHAPEATNIAMTWRLFGHNGVTQLSDEMVIAQFDHAAPKYCPKPHTAWGFKTMFRNIGAYQKISCHRTNKLRKGKAERVQWVNGSGQEITREVLKNGWRNSRKSIGYDLLQLNHYALRSAESYLIKRQRGRALHVDRSIGLNYWVRMDWSDHRDITIQRNIPRVRAEMERLLQDDQLRQLHRQGLDWHRAKAAELHAQPEFQDLYHKALALKLTETERAAYALALDVES</sequence>
<proteinExistence type="predicted"/>
<evidence type="ECO:0000313" key="7">
    <source>
        <dbReference type="Proteomes" id="UP000231702"/>
    </source>
</evidence>
<evidence type="ECO:0000313" key="4">
    <source>
        <dbReference type="EMBL" id="PJE29829.1"/>
    </source>
</evidence>
<evidence type="ECO:0000256" key="3">
    <source>
        <dbReference type="ARBA" id="ARBA00022989"/>
    </source>
</evidence>
<dbReference type="GO" id="GO:0005737">
    <property type="term" value="C:cytoplasm"/>
    <property type="evidence" value="ECO:0007669"/>
    <property type="project" value="TreeGrafter"/>
</dbReference>
<dbReference type="Proteomes" id="UP000231655">
    <property type="component" value="Unassembled WGS sequence"/>
</dbReference>